<name>A0A3M0JJC2_HIRRU</name>
<gene>
    <name evidence="1" type="ORF">DUI87_22171</name>
</gene>
<evidence type="ECO:0000313" key="2">
    <source>
        <dbReference type="Proteomes" id="UP000269221"/>
    </source>
</evidence>
<protein>
    <submittedName>
        <fullName evidence="1">Uncharacterized protein</fullName>
    </submittedName>
</protein>
<sequence length="148" mass="16505">MILGSVQGQVGQGFGAIWKLFLPIRTTLHTKCRLVLGFEKQFVLASAREKTLQKRTNHSVVDNEEMKICVRSLLSVTAAFQHLGSRTQNCRTMKAGKDLDTIKSYCQHSTIPRLTINHVLKCHTFLNTSRGSTSALGSLFNEEIFPAV</sequence>
<keyword evidence="2" id="KW-1185">Reference proteome</keyword>
<evidence type="ECO:0000313" key="1">
    <source>
        <dbReference type="EMBL" id="RMC01222.1"/>
    </source>
</evidence>
<dbReference type="Proteomes" id="UP000269221">
    <property type="component" value="Unassembled WGS sequence"/>
</dbReference>
<reference evidence="1 2" key="1">
    <citation type="submission" date="2018-07" db="EMBL/GenBank/DDBJ databases">
        <title>A high quality draft genome assembly of the barn swallow (H. rustica rustica).</title>
        <authorList>
            <person name="Formenti G."/>
            <person name="Chiara M."/>
            <person name="Poveda L."/>
            <person name="Francoijs K.-J."/>
            <person name="Bonisoli-Alquati A."/>
            <person name="Canova L."/>
            <person name="Gianfranceschi L."/>
            <person name="Horner D.S."/>
            <person name="Saino N."/>
        </authorList>
    </citation>
    <scope>NUCLEOTIDE SEQUENCE [LARGE SCALE GENOMIC DNA]</scope>
    <source>
        <strain evidence="1">Chelidonia</strain>
        <tissue evidence="1">Blood</tissue>
    </source>
</reference>
<comment type="caution">
    <text evidence="1">The sequence shown here is derived from an EMBL/GenBank/DDBJ whole genome shotgun (WGS) entry which is preliminary data.</text>
</comment>
<organism evidence="1 2">
    <name type="scientific">Hirundo rustica rustica</name>
    <dbReference type="NCBI Taxonomy" id="333673"/>
    <lineage>
        <taxon>Eukaryota</taxon>
        <taxon>Metazoa</taxon>
        <taxon>Chordata</taxon>
        <taxon>Craniata</taxon>
        <taxon>Vertebrata</taxon>
        <taxon>Euteleostomi</taxon>
        <taxon>Archelosauria</taxon>
        <taxon>Archosauria</taxon>
        <taxon>Dinosauria</taxon>
        <taxon>Saurischia</taxon>
        <taxon>Theropoda</taxon>
        <taxon>Coelurosauria</taxon>
        <taxon>Aves</taxon>
        <taxon>Neognathae</taxon>
        <taxon>Neoaves</taxon>
        <taxon>Telluraves</taxon>
        <taxon>Australaves</taxon>
        <taxon>Passeriformes</taxon>
        <taxon>Sylvioidea</taxon>
        <taxon>Hirundinidae</taxon>
        <taxon>Hirundo</taxon>
    </lineage>
</organism>
<dbReference type="AlphaFoldDB" id="A0A3M0JJC2"/>
<proteinExistence type="predicted"/>
<accession>A0A3M0JJC2</accession>
<dbReference type="EMBL" id="QRBI01000139">
    <property type="protein sequence ID" value="RMC01222.1"/>
    <property type="molecule type" value="Genomic_DNA"/>
</dbReference>